<organism evidence="2 3">
    <name type="scientific">Sphingomonas horti</name>
    <dbReference type="NCBI Taxonomy" id="2682842"/>
    <lineage>
        <taxon>Bacteria</taxon>
        <taxon>Pseudomonadati</taxon>
        <taxon>Pseudomonadota</taxon>
        <taxon>Alphaproteobacteria</taxon>
        <taxon>Sphingomonadales</taxon>
        <taxon>Sphingomonadaceae</taxon>
        <taxon>Sphingomonas</taxon>
    </lineage>
</organism>
<feature type="transmembrane region" description="Helical" evidence="1">
    <location>
        <begin position="54"/>
        <end position="76"/>
    </location>
</feature>
<feature type="transmembrane region" description="Helical" evidence="1">
    <location>
        <begin position="107"/>
        <end position="129"/>
    </location>
</feature>
<keyword evidence="1" id="KW-1133">Transmembrane helix</keyword>
<keyword evidence="1" id="KW-0472">Membrane</keyword>
<protein>
    <recommendedName>
        <fullName evidence="4">Tryptophan-rich sensory protein</fullName>
    </recommendedName>
</protein>
<evidence type="ECO:0000313" key="2">
    <source>
        <dbReference type="EMBL" id="MVO77198.1"/>
    </source>
</evidence>
<comment type="caution">
    <text evidence="2">The sequence shown here is derived from an EMBL/GenBank/DDBJ whole genome shotgun (WGS) entry which is preliminary data.</text>
</comment>
<dbReference type="EMBL" id="WQMS01000006">
    <property type="protein sequence ID" value="MVO77198.1"/>
    <property type="molecule type" value="Genomic_DNA"/>
</dbReference>
<sequence length="135" mass="14475">MMATTYDNRVPAWFWIVAGLGLVWNAIGAAFYLGSVGVLGGPFAPPPGMPAMPVWATAGYAIGVWGSVAAMIGLLMRARWARLLLWVALAALIVDWAWVFFMSGAGIQPLGICVLLIALLLALMGELAMKRGWLR</sequence>
<name>A0A6I4IZD0_9SPHN</name>
<reference evidence="2 3" key="1">
    <citation type="submission" date="2019-12" db="EMBL/GenBank/DDBJ databases">
        <authorList>
            <person name="Huq M.A."/>
        </authorList>
    </citation>
    <scope>NUCLEOTIDE SEQUENCE [LARGE SCALE GENOMIC DNA]</scope>
    <source>
        <strain evidence="2 3">MAH-20</strain>
    </source>
</reference>
<gene>
    <name evidence="2" type="ORF">GON01_04495</name>
</gene>
<proteinExistence type="predicted"/>
<feature type="transmembrane region" description="Helical" evidence="1">
    <location>
        <begin position="83"/>
        <end position="101"/>
    </location>
</feature>
<keyword evidence="3" id="KW-1185">Reference proteome</keyword>
<feature type="transmembrane region" description="Helical" evidence="1">
    <location>
        <begin position="12"/>
        <end position="34"/>
    </location>
</feature>
<dbReference type="AlphaFoldDB" id="A0A6I4IZD0"/>
<evidence type="ECO:0000256" key="1">
    <source>
        <dbReference type="SAM" id="Phobius"/>
    </source>
</evidence>
<dbReference type="Proteomes" id="UP000441389">
    <property type="component" value="Unassembled WGS sequence"/>
</dbReference>
<keyword evidence="1" id="KW-0812">Transmembrane</keyword>
<evidence type="ECO:0000313" key="3">
    <source>
        <dbReference type="Proteomes" id="UP000441389"/>
    </source>
</evidence>
<dbReference type="RefSeq" id="WP_198159775.1">
    <property type="nucleotide sequence ID" value="NZ_WQMS01000006.1"/>
</dbReference>
<evidence type="ECO:0008006" key="4">
    <source>
        <dbReference type="Google" id="ProtNLM"/>
    </source>
</evidence>
<accession>A0A6I4IZD0</accession>